<keyword evidence="3" id="KW-1185">Reference proteome</keyword>
<protein>
    <submittedName>
        <fullName evidence="2">GIY-YIG nuclease family protein</fullName>
    </submittedName>
</protein>
<dbReference type="AlphaFoldDB" id="A0A4P6F5M9"/>
<dbReference type="Proteomes" id="UP000292118">
    <property type="component" value="Chromosome"/>
</dbReference>
<sequence length="276" mass="30473">MSEFADEVVDGPPSLPLSPRDELGEFIAVQDGRLGEVYRLWHERPDARWIADQQNVASVGYIYGWKRAWEAALDGAVPNGPTALRQTIGSLNSLLKKGRGTLSLAAIDLLKTNRALIIAAADEVDVEEAAEASAAAESIEKRELAAIHTAGIYAFSYGWYLESPIDPEGGNTLIKVGKAEDVASRLDQHRQGARAHIPEPLVTIRVYETGSRDLDRTERDFHRLLGTAGHSNPRREESLRRTRNEVGREWFLTNADFLDAIAGVLELRTVYSDENG</sequence>
<reference evidence="2 3" key="1">
    <citation type="submission" date="2019-01" db="EMBL/GenBank/DDBJ databases">
        <title>Genome sequencing of strain FW10M-9.</title>
        <authorList>
            <person name="Heo J."/>
            <person name="Kim S.-J."/>
            <person name="Kim J.-S."/>
            <person name="Hong S.-B."/>
            <person name="Kwon S.-W."/>
        </authorList>
    </citation>
    <scope>NUCLEOTIDE SEQUENCE [LARGE SCALE GENOMIC DNA]</scope>
    <source>
        <strain evidence="2 3">FW10M-9</strain>
    </source>
</reference>
<evidence type="ECO:0000313" key="2">
    <source>
        <dbReference type="EMBL" id="QAY69559.1"/>
    </source>
</evidence>
<dbReference type="RefSeq" id="WP_129186958.1">
    <property type="nucleotide sequence ID" value="NZ_CP035493.1"/>
</dbReference>
<proteinExistence type="predicted"/>
<dbReference type="KEGG" id="xya:ET471_05465"/>
<organism evidence="2 3">
    <name type="scientific">Xylanimonas protaetiae</name>
    <dbReference type="NCBI Taxonomy" id="2509457"/>
    <lineage>
        <taxon>Bacteria</taxon>
        <taxon>Bacillati</taxon>
        <taxon>Actinomycetota</taxon>
        <taxon>Actinomycetes</taxon>
        <taxon>Micrococcales</taxon>
        <taxon>Promicromonosporaceae</taxon>
        <taxon>Xylanimonas</taxon>
    </lineage>
</organism>
<name>A0A4P6F5M9_9MICO</name>
<dbReference type="InterPro" id="IPR018306">
    <property type="entry name" value="Phage_T5_Orf172_DNA-bd"/>
</dbReference>
<evidence type="ECO:0000313" key="3">
    <source>
        <dbReference type="Proteomes" id="UP000292118"/>
    </source>
</evidence>
<dbReference type="OrthoDB" id="5148880at2"/>
<dbReference type="EMBL" id="CP035493">
    <property type="protein sequence ID" value="QAY69559.1"/>
    <property type="molecule type" value="Genomic_DNA"/>
</dbReference>
<feature type="domain" description="Bacteriophage T5 Orf172 DNA-binding" evidence="1">
    <location>
        <begin position="170"/>
        <end position="262"/>
    </location>
</feature>
<gene>
    <name evidence="2" type="ORF">ET471_05465</name>
</gene>
<dbReference type="Pfam" id="PF10544">
    <property type="entry name" value="T5orf172"/>
    <property type="match status" value="1"/>
</dbReference>
<accession>A0A4P6F5M9</accession>
<evidence type="ECO:0000259" key="1">
    <source>
        <dbReference type="Pfam" id="PF10544"/>
    </source>
</evidence>